<comment type="catalytic activity">
    <reaction evidence="4">
        <text>dTTP + H2O = dTMP + diphosphate + H(+)</text>
        <dbReference type="Rhea" id="RHEA:28534"/>
        <dbReference type="ChEBI" id="CHEBI:15377"/>
        <dbReference type="ChEBI" id="CHEBI:15378"/>
        <dbReference type="ChEBI" id="CHEBI:33019"/>
        <dbReference type="ChEBI" id="CHEBI:37568"/>
        <dbReference type="ChEBI" id="CHEBI:63528"/>
        <dbReference type="EC" id="3.6.1.9"/>
    </reaction>
</comment>
<dbReference type="HAMAP" id="MF_00528">
    <property type="entry name" value="Maf"/>
    <property type="match status" value="1"/>
</dbReference>
<organism evidence="5 6">
    <name type="scientific">Candidatus Marimicrobium litorale</name>
    <dbReference type="NCBI Taxonomy" id="2518991"/>
    <lineage>
        <taxon>Bacteria</taxon>
        <taxon>Pseudomonadati</taxon>
        <taxon>Pseudomonadota</taxon>
        <taxon>Gammaproteobacteria</taxon>
        <taxon>Cellvibrionales</taxon>
        <taxon>Halieaceae</taxon>
        <taxon>Marimicrobium</taxon>
    </lineage>
</organism>
<comment type="similarity">
    <text evidence="4">Belongs to the Maf family. YhdE subfamily.</text>
</comment>
<dbReference type="PANTHER" id="PTHR43213:SF5">
    <property type="entry name" value="BIFUNCTIONAL DTTP_UTP PYROPHOSPHATASE_METHYLTRANSFERASE PROTEIN-RELATED"/>
    <property type="match status" value="1"/>
</dbReference>
<dbReference type="EMBL" id="SHNO01000001">
    <property type="protein sequence ID" value="MCX2977334.1"/>
    <property type="molecule type" value="Genomic_DNA"/>
</dbReference>
<name>A0ABT3T4Y7_9GAMM</name>
<dbReference type="InterPro" id="IPR029001">
    <property type="entry name" value="ITPase-like_fam"/>
</dbReference>
<evidence type="ECO:0000313" key="5">
    <source>
        <dbReference type="EMBL" id="MCX2977334.1"/>
    </source>
</evidence>
<evidence type="ECO:0000313" key="6">
    <source>
        <dbReference type="Proteomes" id="UP001143304"/>
    </source>
</evidence>
<feature type="site" description="Important for substrate specificity" evidence="4">
    <location>
        <position position="14"/>
    </location>
</feature>
<dbReference type="EC" id="3.6.1.9" evidence="4"/>
<evidence type="ECO:0000256" key="4">
    <source>
        <dbReference type="HAMAP-Rule" id="MF_00528"/>
    </source>
</evidence>
<dbReference type="Pfam" id="PF02545">
    <property type="entry name" value="Maf"/>
    <property type="match status" value="1"/>
</dbReference>
<comment type="caution">
    <text evidence="4">Lacks conserved residue(s) required for the propagation of feature annotation.</text>
</comment>
<evidence type="ECO:0000256" key="2">
    <source>
        <dbReference type="ARBA" id="ARBA00022801"/>
    </source>
</evidence>
<feature type="site" description="Important for substrate specificity" evidence="4">
    <location>
        <position position="74"/>
    </location>
</feature>
<dbReference type="Proteomes" id="UP001143304">
    <property type="component" value="Unassembled WGS sequence"/>
</dbReference>
<proteinExistence type="inferred from homology"/>
<gene>
    <name evidence="5" type="ORF">EYC82_08200</name>
</gene>
<comment type="subcellular location">
    <subcellularLocation>
        <location evidence="4">Cytoplasm</location>
    </subcellularLocation>
</comment>
<dbReference type="NCBIfam" id="TIGR00172">
    <property type="entry name" value="maf"/>
    <property type="match status" value="1"/>
</dbReference>
<dbReference type="InterPro" id="IPR003697">
    <property type="entry name" value="Maf-like"/>
</dbReference>
<comment type="cofactor">
    <cofactor evidence="1 4">
        <name>a divalent metal cation</name>
        <dbReference type="ChEBI" id="CHEBI:60240"/>
    </cofactor>
</comment>
<dbReference type="Gene3D" id="3.90.950.10">
    <property type="match status" value="1"/>
</dbReference>
<comment type="caution">
    <text evidence="5">The sequence shown here is derived from an EMBL/GenBank/DDBJ whole genome shotgun (WGS) entry which is preliminary data.</text>
</comment>
<protein>
    <recommendedName>
        <fullName evidence="4">dTTP/UTP pyrophosphatase</fullName>
        <shortName evidence="4">dTTPase/UTPase</shortName>
        <ecNumber evidence="4">3.6.1.9</ecNumber>
    </recommendedName>
    <alternativeName>
        <fullName evidence="4">Nucleoside triphosphate pyrophosphatase</fullName>
    </alternativeName>
    <alternativeName>
        <fullName evidence="4">Nucleotide pyrophosphatase</fullName>
        <shortName evidence="4">Nucleotide PPase</shortName>
    </alternativeName>
</protein>
<feature type="active site" description="Proton acceptor" evidence="4">
    <location>
        <position position="73"/>
    </location>
</feature>
<keyword evidence="4" id="KW-0963">Cytoplasm</keyword>
<sequence>MPVGPLILASASPRRRELLAQLGVECICEPADIDETPYADESPDAYVRRMALEKASAARRRHRGKPQWVLAADTTVVVDGAVLGKPRDREDALRMLALLSGRAHIVMTAVCLSGAREESTVLVKTRVQFIPLTWHQCEAYLESGEAWDKAGAYGIQGLAGAFVAGIDGSYSNVVGLPLSETWQLLRDQGIPTALSPKASPEAFDE</sequence>
<evidence type="ECO:0000256" key="3">
    <source>
        <dbReference type="ARBA" id="ARBA00023080"/>
    </source>
</evidence>
<keyword evidence="2 4" id="KW-0378">Hydrolase</keyword>
<dbReference type="SUPFAM" id="SSF52972">
    <property type="entry name" value="ITPase-like"/>
    <property type="match status" value="1"/>
</dbReference>
<comment type="catalytic activity">
    <reaction evidence="4">
        <text>UTP + H2O = UMP + diphosphate + H(+)</text>
        <dbReference type="Rhea" id="RHEA:29395"/>
        <dbReference type="ChEBI" id="CHEBI:15377"/>
        <dbReference type="ChEBI" id="CHEBI:15378"/>
        <dbReference type="ChEBI" id="CHEBI:33019"/>
        <dbReference type="ChEBI" id="CHEBI:46398"/>
        <dbReference type="ChEBI" id="CHEBI:57865"/>
        <dbReference type="EC" id="3.6.1.9"/>
    </reaction>
</comment>
<reference evidence="5" key="1">
    <citation type="submission" date="2019-02" db="EMBL/GenBank/DDBJ databases">
        <authorList>
            <person name="Li S.-H."/>
        </authorList>
    </citation>
    <scope>NUCLEOTIDE SEQUENCE</scope>
    <source>
        <strain evidence="5">IMCC11814</strain>
    </source>
</reference>
<evidence type="ECO:0000256" key="1">
    <source>
        <dbReference type="ARBA" id="ARBA00001968"/>
    </source>
</evidence>
<dbReference type="CDD" id="cd00555">
    <property type="entry name" value="Maf"/>
    <property type="match status" value="1"/>
</dbReference>
<keyword evidence="3 4" id="KW-0546">Nucleotide metabolism</keyword>
<comment type="function">
    <text evidence="4">Nucleoside triphosphate pyrophosphatase that hydrolyzes dTTP and UTP. May have a dual role in cell division arrest and in preventing the incorporation of modified nucleotides into cellular nucleic acids.</text>
</comment>
<accession>A0ABT3T4Y7</accession>
<dbReference type="RefSeq" id="WP_279249061.1">
    <property type="nucleotide sequence ID" value="NZ_SHNO01000001.1"/>
</dbReference>
<keyword evidence="6" id="KW-1185">Reference proteome</keyword>
<dbReference type="PIRSF" id="PIRSF006305">
    <property type="entry name" value="Maf"/>
    <property type="match status" value="1"/>
</dbReference>
<dbReference type="PANTHER" id="PTHR43213">
    <property type="entry name" value="BIFUNCTIONAL DTTP/UTP PYROPHOSPHATASE/METHYLTRANSFERASE PROTEIN-RELATED"/>
    <property type="match status" value="1"/>
</dbReference>
<feature type="site" description="Important for substrate specificity" evidence="4">
    <location>
        <position position="156"/>
    </location>
</feature>